<evidence type="ECO:0008006" key="4">
    <source>
        <dbReference type="Google" id="ProtNLM"/>
    </source>
</evidence>
<evidence type="ECO:0000256" key="1">
    <source>
        <dbReference type="SAM" id="MobiDB-lite"/>
    </source>
</evidence>
<feature type="compositionally biased region" description="Polar residues" evidence="1">
    <location>
        <begin position="357"/>
        <end position="366"/>
    </location>
</feature>
<keyword evidence="3" id="KW-1185">Reference proteome</keyword>
<dbReference type="PANTHER" id="PTHR32428">
    <property type="entry name" value="TARGET OF RAPAMYCIN COMPLEX 2 SUBUNIT BIT61-RELATED"/>
    <property type="match status" value="1"/>
</dbReference>
<feature type="region of interest" description="Disordered" evidence="1">
    <location>
        <begin position="300"/>
        <end position="442"/>
    </location>
</feature>
<dbReference type="Proteomes" id="UP000073492">
    <property type="component" value="Unassembled WGS sequence"/>
</dbReference>
<dbReference type="Pfam" id="PF08539">
    <property type="entry name" value="HbrB"/>
    <property type="match status" value="1"/>
</dbReference>
<feature type="compositionally biased region" description="Low complexity" evidence="1">
    <location>
        <begin position="74"/>
        <end position="99"/>
    </location>
</feature>
<dbReference type="EMBL" id="LFZO01000108">
    <property type="protein sequence ID" value="KXT13674.1"/>
    <property type="molecule type" value="Genomic_DNA"/>
</dbReference>
<feature type="region of interest" description="Disordered" evidence="1">
    <location>
        <begin position="208"/>
        <end position="259"/>
    </location>
</feature>
<accession>A0A139IG39</accession>
<comment type="caution">
    <text evidence="2">The sequence shown here is derived from an EMBL/GenBank/DDBJ whole genome shotgun (WGS) entry which is preliminary data.</text>
</comment>
<dbReference type="OrthoDB" id="2290221at2759"/>
<feature type="region of interest" description="Disordered" evidence="1">
    <location>
        <begin position="58"/>
        <end position="135"/>
    </location>
</feature>
<protein>
    <recommendedName>
        <fullName evidence="4">HbrB-like protein</fullName>
    </recommendedName>
</protein>
<feature type="compositionally biased region" description="Basic residues" evidence="1">
    <location>
        <begin position="394"/>
        <end position="406"/>
    </location>
</feature>
<feature type="region of interest" description="Disordered" evidence="1">
    <location>
        <begin position="787"/>
        <end position="834"/>
    </location>
</feature>
<feature type="compositionally biased region" description="Low complexity" evidence="1">
    <location>
        <begin position="787"/>
        <end position="812"/>
    </location>
</feature>
<feature type="region of interest" description="Disordered" evidence="1">
    <location>
        <begin position="738"/>
        <end position="773"/>
    </location>
</feature>
<organism evidence="2 3">
    <name type="scientific">Pseudocercospora musae</name>
    <dbReference type="NCBI Taxonomy" id="113226"/>
    <lineage>
        <taxon>Eukaryota</taxon>
        <taxon>Fungi</taxon>
        <taxon>Dikarya</taxon>
        <taxon>Ascomycota</taxon>
        <taxon>Pezizomycotina</taxon>
        <taxon>Dothideomycetes</taxon>
        <taxon>Dothideomycetidae</taxon>
        <taxon>Mycosphaerellales</taxon>
        <taxon>Mycosphaerellaceae</taxon>
        <taxon>Pseudocercospora</taxon>
    </lineage>
</organism>
<dbReference type="GO" id="GO:0031932">
    <property type="term" value="C:TORC2 complex"/>
    <property type="evidence" value="ECO:0007669"/>
    <property type="project" value="TreeGrafter"/>
</dbReference>
<reference evidence="2 3" key="1">
    <citation type="submission" date="2015-07" db="EMBL/GenBank/DDBJ databases">
        <title>Comparative genomics of the Sigatoka disease complex on banana suggests a link between parallel evolutionary changes in Pseudocercospora fijiensis and Pseudocercospora eumusae and increased virulence on the banana host.</title>
        <authorList>
            <person name="Chang T.-C."/>
            <person name="Salvucci A."/>
            <person name="Crous P.W."/>
            <person name="Stergiopoulos I."/>
        </authorList>
    </citation>
    <scope>NUCLEOTIDE SEQUENCE [LARGE SCALE GENOMIC DNA]</scope>
    <source>
        <strain evidence="2 3">CBS 116634</strain>
    </source>
</reference>
<dbReference type="PANTHER" id="PTHR32428:SF2">
    <property type="entry name" value="TARGET OF RAPAMYCIN COMPLEX 2 SUBUNIT BIT61-RELATED"/>
    <property type="match status" value="1"/>
</dbReference>
<name>A0A139IG39_9PEZI</name>
<dbReference type="AlphaFoldDB" id="A0A139IG39"/>
<feature type="region of interest" description="Disordered" evidence="1">
    <location>
        <begin position="152"/>
        <end position="176"/>
    </location>
</feature>
<dbReference type="GO" id="GO:0038203">
    <property type="term" value="P:TORC2 signaling"/>
    <property type="evidence" value="ECO:0007669"/>
    <property type="project" value="TreeGrafter"/>
</dbReference>
<sequence length="914" mass="96876">MAYDDDIFSQHPNRQPGALGLHVGTAYGYHAHSLALARHASARCRSDYSIHVQHRSYAGMSNAPPLRPPPRPSSPSGQRSQSSLSQASLRSESSLSNASVESGHTHTQPALKRSPYIQQQPPTRPSTAGGITPSQSTTTLQALQGLPRHAARGSVDGTLRTASPMPGQQIGHRARQHSQGFFEPSLPHATANNNGLTASQIAAQAAMHNISPPPNNFGERKRSYPGLAPINTTGPAGYRRPSYDHSPQGQLASAGPLPYSNGTVGGSRLAATTAANVAFPNGRSPLPSPGVPPPTQNVALVPPLDKEPKTKTSKMKLFKPKNINLSKEKDGKIAPSVPSPGKTPSAPTFLRSGGFPNASTTSLVDPSSTGSSLYSSANASTSTLVPNISEKDKEKRHHFLSRQKHKMRDEPIQLPLSSAHSNSQATNPDKPQPLYSFTPDSPSIGPFAKSMSGFDLRHGGRALREKKKEEKAAAAAAKLDLTPIVSNTSATGAESFLGPPSSYETSFAGPPSGTTSVFPFPSETTLPVTAQAFSNIGAQMGLPGIGPDDAWPLLKARLLNLFSGENLRTPIEDFNALVSVHVCRCIQRRSPIVLVEDVRELLQTGFSSLAQTLRGVPDDKIVAHLVEMWTGVYGAILPFLQAVFLPLELEFKGRGNLMSAREAQEFWGAIPEALKSDDRPSSAGGTSKPPNLHDELEIRRITLITFRDEVILPKHESLMNIFSRLSLENINAGGISPDMSNFPSKGGREHARSDPATTGAERPGTAGSLSPRLASFNSQTSTLLDAASTAGSGGAMSLASRSRATSNTSAGSFGTSMPHLNSPLGPGSFSATSHPPQPVATVSMDPAKVTETVARMLQCLYVVASCRTGDLPQGNVERLVGALKYNWLGRGRTGRDRRGWVPKRAAGRVGLVGA</sequence>
<dbReference type="InterPro" id="IPR013745">
    <property type="entry name" value="Bit61/PRR5"/>
</dbReference>
<evidence type="ECO:0000313" key="3">
    <source>
        <dbReference type="Proteomes" id="UP000073492"/>
    </source>
</evidence>
<feature type="compositionally biased region" description="Low complexity" evidence="1">
    <location>
        <begin position="367"/>
        <end position="384"/>
    </location>
</feature>
<evidence type="ECO:0000313" key="2">
    <source>
        <dbReference type="EMBL" id="KXT13674.1"/>
    </source>
</evidence>
<feature type="compositionally biased region" description="Polar residues" evidence="1">
    <location>
        <begin position="415"/>
        <end position="429"/>
    </location>
</feature>
<dbReference type="STRING" id="113226.A0A139IG39"/>
<proteinExistence type="predicted"/>
<gene>
    <name evidence="2" type="ORF">AC579_4993</name>
</gene>